<evidence type="ECO:0000256" key="1">
    <source>
        <dbReference type="SAM" id="MobiDB-lite"/>
    </source>
</evidence>
<dbReference type="Proteomes" id="UP000242913">
    <property type="component" value="Unassembled WGS sequence"/>
</dbReference>
<keyword evidence="3" id="KW-1185">Reference proteome</keyword>
<dbReference type="EMBL" id="KZ270062">
    <property type="protein sequence ID" value="OZC06769.1"/>
    <property type="molecule type" value="Genomic_DNA"/>
</dbReference>
<accession>A0A238BMV5</accession>
<feature type="region of interest" description="Disordered" evidence="1">
    <location>
        <begin position="362"/>
        <end position="383"/>
    </location>
</feature>
<organism evidence="2 3">
    <name type="scientific">Onchocerca flexuosa</name>
    <dbReference type="NCBI Taxonomy" id="387005"/>
    <lineage>
        <taxon>Eukaryota</taxon>
        <taxon>Metazoa</taxon>
        <taxon>Ecdysozoa</taxon>
        <taxon>Nematoda</taxon>
        <taxon>Chromadorea</taxon>
        <taxon>Rhabditida</taxon>
        <taxon>Spirurina</taxon>
        <taxon>Spiruromorpha</taxon>
        <taxon>Filarioidea</taxon>
        <taxon>Onchocercidae</taxon>
        <taxon>Onchocerca</taxon>
    </lineage>
</organism>
<dbReference type="AlphaFoldDB" id="A0A238BMV5"/>
<dbReference type="OrthoDB" id="5851318at2759"/>
<evidence type="ECO:0000313" key="2">
    <source>
        <dbReference type="EMBL" id="OZC06769.1"/>
    </source>
</evidence>
<name>A0A238BMV5_9BILA</name>
<evidence type="ECO:0000313" key="3">
    <source>
        <dbReference type="Proteomes" id="UP000242913"/>
    </source>
</evidence>
<reference evidence="2 3" key="1">
    <citation type="submission" date="2015-12" db="EMBL/GenBank/DDBJ databases">
        <title>Draft genome of the nematode, Onchocerca flexuosa.</title>
        <authorList>
            <person name="Mitreva M."/>
        </authorList>
    </citation>
    <scope>NUCLEOTIDE SEQUENCE [LARGE SCALE GENOMIC DNA]</scope>
    <source>
        <strain evidence="2">Red Deer</strain>
    </source>
</reference>
<gene>
    <name evidence="2" type="ORF">X798_06232</name>
</gene>
<protein>
    <submittedName>
        <fullName evidence="2">Uncharacterized protein</fullName>
    </submittedName>
</protein>
<sequence length="420" mass="48701">MLLKLLVLYGLFSSDRIDIQHGKIIVQGKNEASDEWKPIAAKLLVPLRAISRRKKNDETNARSVVQKIHNLEVANRQFFLQLKKRNLKNILKIQEYDQPDLRNTVRALSLFARIQAISLDNHFHPNISQRNESYSKDELIDIWNRSAQFQKGNDSMNDRYNSTKELLLNTENILENDDFVWQLKVLNEEFAKNSDFRGMQKPTSTKSEQERFRIFKRTADEIANYFTMKNLSSKQLIGDLEVEKFDGSDNVSFSHGKDAIDEINITQPTLIVKNRMKNSDLEMQESQLEISDDNNMVIGDPSQDEIREVSILSNGIEEKIIFALKSIEKEVEPEIFGFEDNNFPDFKKEISLKKLLEITDESRNDEKTDESNNSDKQVISDKHISKELKNKTNDVTVPDKAVRILSNFHSILIFLSFIRS</sequence>
<proteinExistence type="predicted"/>